<dbReference type="OrthoDB" id="10337561at2759"/>
<accession>A0A7I4YQP2</accession>
<dbReference type="Proteomes" id="UP000025227">
    <property type="component" value="Unplaced"/>
</dbReference>
<keyword evidence="1" id="KW-1185">Reference proteome</keyword>
<proteinExistence type="predicted"/>
<protein>
    <submittedName>
        <fullName evidence="2">DUF4858 domain-containing protein</fullName>
    </submittedName>
</protein>
<dbReference type="AlphaFoldDB" id="A0A7I4YQP2"/>
<evidence type="ECO:0000313" key="2">
    <source>
        <dbReference type="WBParaSite" id="HCON_00130765-00001"/>
    </source>
</evidence>
<sequence>MIFIFVLLPLAILAQENSRFIHLHDGDAIMRPEARIVDNAVQSLPSFAYDAQPDFKWRYANYLKKIVPQVITAERRASLETAGSHQNNHHGPPPYIPTPYFLPKFFAGMPLYEGYRMLLTDEQSKPTIAHDRLMEKQSNIPNNTDSKTIRVLSNQNSPKIAKATENI</sequence>
<evidence type="ECO:0000313" key="1">
    <source>
        <dbReference type="Proteomes" id="UP000025227"/>
    </source>
</evidence>
<organism evidence="1 2">
    <name type="scientific">Haemonchus contortus</name>
    <name type="common">Barber pole worm</name>
    <dbReference type="NCBI Taxonomy" id="6289"/>
    <lineage>
        <taxon>Eukaryota</taxon>
        <taxon>Metazoa</taxon>
        <taxon>Ecdysozoa</taxon>
        <taxon>Nematoda</taxon>
        <taxon>Chromadorea</taxon>
        <taxon>Rhabditida</taxon>
        <taxon>Rhabditina</taxon>
        <taxon>Rhabditomorpha</taxon>
        <taxon>Strongyloidea</taxon>
        <taxon>Trichostrongylidae</taxon>
        <taxon>Haemonchus</taxon>
    </lineage>
</organism>
<name>A0A7I4YQP2_HAECO</name>
<dbReference type="OMA" id="WRYANYL"/>
<dbReference type="WBParaSite" id="HCON_00130765-00001">
    <property type="protein sequence ID" value="HCON_00130765-00001"/>
    <property type="gene ID" value="HCON_00130765"/>
</dbReference>
<reference evidence="2" key="1">
    <citation type="submission" date="2020-12" db="UniProtKB">
        <authorList>
            <consortium name="WormBaseParasite"/>
        </authorList>
    </citation>
    <scope>IDENTIFICATION</scope>
    <source>
        <strain evidence="2">MHco3</strain>
    </source>
</reference>